<keyword evidence="1" id="KW-1133">Transmembrane helix</keyword>
<reference evidence="2 3" key="1">
    <citation type="journal article" date="2021" name="BMC Biol.">
        <title>Horizontally acquired antibacterial genes associated with adaptive radiation of ladybird beetles.</title>
        <authorList>
            <person name="Li H.S."/>
            <person name="Tang X.F."/>
            <person name="Huang Y.H."/>
            <person name="Xu Z.Y."/>
            <person name="Chen M.L."/>
            <person name="Du X.Y."/>
            <person name="Qiu B.Y."/>
            <person name="Chen P.T."/>
            <person name="Zhang W."/>
            <person name="Slipinski A."/>
            <person name="Escalona H.E."/>
            <person name="Waterhouse R.M."/>
            <person name="Zwick A."/>
            <person name="Pang H."/>
        </authorList>
    </citation>
    <scope>NUCLEOTIDE SEQUENCE [LARGE SCALE GENOMIC DNA]</scope>
    <source>
        <strain evidence="2">SYSU2018</strain>
    </source>
</reference>
<protein>
    <submittedName>
        <fullName evidence="2">Uncharacterized protein</fullName>
    </submittedName>
</protein>
<evidence type="ECO:0000313" key="3">
    <source>
        <dbReference type="Proteomes" id="UP001516400"/>
    </source>
</evidence>
<dbReference type="Proteomes" id="UP001516400">
    <property type="component" value="Unassembled WGS sequence"/>
</dbReference>
<dbReference type="AlphaFoldDB" id="A0ABD2NUW3"/>
<proteinExistence type="predicted"/>
<sequence>MYISESDSEDDIREHVEQLEESEDAAVGEFHSYSIVKSIMKIESVLVFWVVVKPYLPTTFILAWKSHNFFRTIKPELWHIEGLPTQVTKVRLRKGQIVGEQKDDVKIMKWKDKKDVMSIVQERDMSLIDTGKITRRTSRNA</sequence>
<evidence type="ECO:0000313" key="2">
    <source>
        <dbReference type="EMBL" id="KAL3281975.1"/>
    </source>
</evidence>
<keyword evidence="1" id="KW-0812">Transmembrane</keyword>
<accession>A0ABD2NUW3</accession>
<comment type="caution">
    <text evidence="2">The sequence shown here is derived from an EMBL/GenBank/DDBJ whole genome shotgun (WGS) entry which is preliminary data.</text>
</comment>
<keyword evidence="3" id="KW-1185">Reference proteome</keyword>
<keyword evidence="1" id="KW-0472">Membrane</keyword>
<feature type="transmembrane region" description="Helical" evidence="1">
    <location>
        <begin position="46"/>
        <end position="64"/>
    </location>
</feature>
<evidence type="ECO:0000256" key="1">
    <source>
        <dbReference type="SAM" id="Phobius"/>
    </source>
</evidence>
<gene>
    <name evidence="2" type="ORF">HHI36_005178</name>
</gene>
<organism evidence="2 3">
    <name type="scientific">Cryptolaemus montrouzieri</name>
    <dbReference type="NCBI Taxonomy" id="559131"/>
    <lineage>
        <taxon>Eukaryota</taxon>
        <taxon>Metazoa</taxon>
        <taxon>Ecdysozoa</taxon>
        <taxon>Arthropoda</taxon>
        <taxon>Hexapoda</taxon>
        <taxon>Insecta</taxon>
        <taxon>Pterygota</taxon>
        <taxon>Neoptera</taxon>
        <taxon>Endopterygota</taxon>
        <taxon>Coleoptera</taxon>
        <taxon>Polyphaga</taxon>
        <taxon>Cucujiformia</taxon>
        <taxon>Coccinelloidea</taxon>
        <taxon>Coccinellidae</taxon>
        <taxon>Scymninae</taxon>
        <taxon>Scymnini</taxon>
        <taxon>Cryptolaemus</taxon>
    </lineage>
</organism>
<dbReference type="EMBL" id="JABFTP020000144">
    <property type="protein sequence ID" value="KAL3281975.1"/>
    <property type="molecule type" value="Genomic_DNA"/>
</dbReference>
<name>A0ABD2NUW3_9CUCU</name>